<keyword evidence="2" id="KW-1003">Cell membrane</keyword>
<accession>A0A2G9YXZ2</accession>
<dbReference type="EMBL" id="PCRQ01000072">
    <property type="protein sequence ID" value="PIP24092.1"/>
    <property type="molecule type" value="Genomic_DNA"/>
</dbReference>
<feature type="transmembrane region" description="Helical" evidence="6">
    <location>
        <begin position="36"/>
        <end position="54"/>
    </location>
</feature>
<organism evidence="7 8">
    <name type="scientific">Candidatus Nealsonbacteria bacterium CG23_combo_of_CG06-09_8_20_14_all_37_18</name>
    <dbReference type="NCBI Taxonomy" id="1974720"/>
    <lineage>
        <taxon>Bacteria</taxon>
        <taxon>Candidatus Nealsoniibacteriota</taxon>
    </lineage>
</organism>
<evidence type="ECO:0000256" key="5">
    <source>
        <dbReference type="ARBA" id="ARBA00023136"/>
    </source>
</evidence>
<dbReference type="InterPro" id="IPR022791">
    <property type="entry name" value="L-PG_synthase/AglD"/>
</dbReference>
<name>A0A2G9YXZ2_9BACT</name>
<evidence type="ECO:0000256" key="4">
    <source>
        <dbReference type="ARBA" id="ARBA00022989"/>
    </source>
</evidence>
<evidence type="ECO:0000313" key="8">
    <source>
        <dbReference type="Proteomes" id="UP000229952"/>
    </source>
</evidence>
<evidence type="ECO:0000256" key="1">
    <source>
        <dbReference type="ARBA" id="ARBA00004651"/>
    </source>
</evidence>
<proteinExistence type="predicted"/>
<dbReference type="PANTHER" id="PTHR39087">
    <property type="entry name" value="UPF0104 MEMBRANE PROTEIN MJ1595"/>
    <property type="match status" value="1"/>
</dbReference>
<keyword evidence="5 6" id="KW-0472">Membrane</keyword>
<evidence type="ECO:0000256" key="6">
    <source>
        <dbReference type="SAM" id="Phobius"/>
    </source>
</evidence>
<evidence type="ECO:0008006" key="9">
    <source>
        <dbReference type="Google" id="ProtNLM"/>
    </source>
</evidence>
<feature type="transmembrane region" description="Helical" evidence="6">
    <location>
        <begin position="7"/>
        <end position="30"/>
    </location>
</feature>
<feature type="transmembrane region" description="Helical" evidence="6">
    <location>
        <begin position="210"/>
        <end position="231"/>
    </location>
</feature>
<comment type="subcellular location">
    <subcellularLocation>
        <location evidence="1">Cell membrane</location>
        <topology evidence="1">Multi-pass membrane protein</topology>
    </subcellularLocation>
</comment>
<feature type="transmembrane region" description="Helical" evidence="6">
    <location>
        <begin position="143"/>
        <end position="170"/>
    </location>
</feature>
<dbReference type="Proteomes" id="UP000229952">
    <property type="component" value="Unassembled WGS sequence"/>
</dbReference>
<dbReference type="GO" id="GO:0005886">
    <property type="term" value="C:plasma membrane"/>
    <property type="evidence" value="ECO:0007669"/>
    <property type="project" value="UniProtKB-SubCell"/>
</dbReference>
<keyword evidence="4 6" id="KW-1133">Transmembrane helix</keyword>
<feature type="transmembrane region" description="Helical" evidence="6">
    <location>
        <begin position="285"/>
        <end position="310"/>
    </location>
</feature>
<comment type="caution">
    <text evidence="7">The sequence shown here is derived from an EMBL/GenBank/DDBJ whole genome shotgun (WGS) entry which is preliminary data.</text>
</comment>
<gene>
    <name evidence="7" type="ORF">COX35_02665</name>
</gene>
<evidence type="ECO:0000256" key="2">
    <source>
        <dbReference type="ARBA" id="ARBA00022475"/>
    </source>
</evidence>
<dbReference type="Pfam" id="PF03706">
    <property type="entry name" value="LPG_synthase_TM"/>
    <property type="match status" value="1"/>
</dbReference>
<keyword evidence="3 6" id="KW-0812">Transmembrane</keyword>
<dbReference type="AlphaFoldDB" id="A0A2G9YXZ2"/>
<protein>
    <recommendedName>
        <fullName evidence="9">TIGR00374 family protein</fullName>
    </recommendedName>
</protein>
<evidence type="ECO:0000313" key="7">
    <source>
        <dbReference type="EMBL" id="PIP24092.1"/>
    </source>
</evidence>
<dbReference type="PANTHER" id="PTHR39087:SF2">
    <property type="entry name" value="UPF0104 MEMBRANE PROTEIN MJ1595"/>
    <property type="match status" value="1"/>
</dbReference>
<evidence type="ECO:0000256" key="3">
    <source>
        <dbReference type="ARBA" id="ARBA00022692"/>
    </source>
</evidence>
<sequence length="325" mass="36947">MKKLYNVILVLAGFIILFFVIYKIGFLNVFSVFARASYSNFLFVLLFFSLSQLIRIGKWKIMSGIAKLETKTADIANFYFHTRILGMITPFRSGEIIPTFLEKEKDKFLSMTLADRFYESLTTIMVAVAAFVFLFSGVFQKNFWPVIIFFILVLVLFYVIFTVESVYLFFRSIAVRKKTFEKNNFVNKLVVFFDKLFIVIKKTLGIKNSAVLLFLTLTATILDVLVFKYIFEVVNIHTDIFGAATAFSFLSLVNFISPTPSGIGIGDAGYLSFSDKIGFANGSQIASFLILTRIASIAMILFYILVISGYNKLNNEQHKRKSGLV</sequence>
<reference evidence="7 8" key="1">
    <citation type="submission" date="2017-09" db="EMBL/GenBank/DDBJ databases">
        <title>Depth-based differentiation of microbial function through sediment-hosted aquifers and enrichment of novel symbionts in the deep terrestrial subsurface.</title>
        <authorList>
            <person name="Probst A.J."/>
            <person name="Ladd B."/>
            <person name="Jarett J.K."/>
            <person name="Geller-Mcgrath D.E."/>
            <person name="Sieber C.M."/>
            <person name="Emerson J.B."/>
            <person name="Anantharaman K."/>
            <person name="Thomas B.C."/>
            <person name="Malmstrom R."/>
            <person name="Stieglmeier M."/>
            <person name="Klingl A."/>
            <person name="Woyke T."/>
            <person name="Ryan C.M."/>
            <person name="Banfield J.F."/>
        </authorList>
    </citation>
    <scope>NUCLEOTIDE SEQUENCE [LARGE SCALE GENOMIC DNA]</scope>
    <source>
        <strain evidence="7">CG23_combo_of_CG06-09_8_20_14_all_37_18</strain>
    </source>
</reference>
<feature type="transmembrane region" description="Helical" evidence="6">
    <location>
        <begin position="117"/>
        <end position="137"/>
    </location>
</feature>